<evidence type="ECO:0000313" key="1">
    <source>
        <dbReference type="EMBL" id="CAD9018714.1"/>
    </source>
</evidence>
<accession>A0A7S1NGQ4</accession>
<protein>
    <submittedName>
        <fullName evidence="1">Uncharacterized protein</fullName>
    </submittedName>
</protein>
<sequence>MSDRSMRRHTRTALDAIKHLGAEGESRLFQRSDMHGVLGRNGWAPCTPCEEQEVSTEDREDACVGRPPRLKTSTISLLDNFLCSQQVSDLSPYKKHTVRNRSWHFLRDPIHVVQKLWKFQHPSHRLGLSTFYKALKYVPWVKSTYKCATAIAMVSACPYNVGFRWLLQAWNKLVAQADGDDVMQPLTREEFCGECM</sequence>
<gene>
    <name evidence="1" type="ORF">EGYM00392_LOCUS29827</name>
</gene>
<dbReference type="AlphaFoldDB" id="A0A7S1NGQ4"/>
<reference evidence="1" key="1">
    <citation type="submission" date="2021-01" db="EMBL/GenBank/DDBJ databases">
        <authorList>
            <person name="Corre E."/>
            <person name="Pelletier E."/>
            <person name="Niang G."/>
            <person name="Scheremetjew M."/>
            <person name="Finn R."/>
            <person name="Kale V."/>
            <person name="Holt S."/>
            <person name="Cochrane G."/>
            <person name="Meng A."/>
            <person name="Brown T."/>
            <person name="Cohen L."/>
        </authorList>
    </citation>
    <scope>NUCLEOTIDE SEQUENCE</scope>
    <source>
        <strain evidence="1">NIES-381</strain>
    </source>
</reference>
<organism evidence="1">
    <name type="scientific">Eutreptiella gymnastica</name>
    <dbReference type="NCBI Taxonomy" id="73025"/>
    <lineage>
        <taxon>Eukaryota</taxon>
        <taxon>Discoba</taxon>
        <taxon>Euglenozoa</taxon>
        <taxon>Euglenida</taxon>
        <taxon>Spirocuta</taxon>
        <taxon>Euglenophyceae</taxon>
        <taxon>Eutreptiales</taxon>
        <taxon>Eutreptiaceae</taxon>
        <taxon>Eutreptiella</taxon>
    </lineage>
</organism>
<dbReference type="EMBL" id="HBGA01079961">
    <property type="protein sequence ID" value="CAD9018714.1"/>
    <property type="molecule type" value="Transcribed_RNA"/>
</dbReference>
<name>A0A7S1NGQ4_9EUGL</name>
<proteinExistence type="predicted"/>